<evidence type="ECO:0000259" key="1">
    <source>
        <dbReference type="PROSITE" id="PS50004"/>
    </source>
</evidence>
<proteinExistence type="predicted"/>
<dbReference type="AlphaFoldDB" id="A0A0M8ZTL7"/>
<keyword evidence="3" id="KW-1185">Reference proteome</keyword>
<gene>
    <name evidence="2" type="ORF">WN51_04999</name>
</gene>
<dbReference type="InterPro" id="IPR035892">
    <property type="entry name" value="C2_domain_sf"/>
</dbReference>
<dbReference type="GO" id="GO:0005814">
    <property type="term" value="C:centriole"/>
    <property type="evidence" value="ECO:0007669"/>
    <property type="project" value="TreeGrafter"/>
</dbReference>
<dbReference type="OrthoDB" id="7615895at2759"/>
<dbReference type="SMART" id="SM00239">
    <property type="entry name" value="C2"/>
    <property type="match status" value="2"/>
</dbReference>
<dbReference type="PANTHER" id="PTHR21254">
    <property type="entry name" value="C2 DOMAIN-CONTAINING PROTEIN 3"/>
    <property type="match status" value="1"/>
</dbReference>
<reference evidence="2 3" key="1">
    <citation type="submission" date="2015-07" db="EMBL/GenBank/DDBJ databases">
        <title>The genome of Melipona quadrifasciata.</title>
        <authorList>
            <person name="Pan H."/>
            <person name="Kapheim K."/>
        </authorList>
    </citation>
    <scope>NUCLEOTIDE SEQUENCE [LARGE SCALE GENOMIC DNA]</scope>
    <source>
        <strain evidence="2">0111107301</strain>
        <tissue evidence="2">Whole body</tissue>
    </source>
</reference>
<feature type="domain" description="C2" evidence="1">
    <location>
        <begin position="328"/>
        <end position="465"/>
    </location>
</feature>
<dbReference type="GO" id="GO:0071539">
    <property type="term" value="P:protein localization to centrosome"/>
    <property type="evidence" value="ECO:0007669"/>
    <property type="project" value="TreeGrafter"/>
</dbReference>
<evidence type="ECO:0000313" key="3">
    <source>
        <dbReference type="Proteomes" id="UP000053105"/>
    </source>
</evidence>
<organism evidence="2 3">
    <name type="scientific">Melipona quadrifasciata</name>
    <dbReference type="NCBI Taxonomy" id="166423"/>
    <lineage>
        <taxon>Eukaryota</taxon>
        <taxon>Metazoa</taxon>
        <taxon>Ecdysozoa</taxon>
        <taxon>Arthropoda</taxon>
        <taxon>Hexapoda</taxon>
        <taxon>Insecta</taxon>
        <taxon>Pterygota</taxon>
        <taxon>Neoptera</taxon>
        <taxon>Endopterygota</taxon>
        <taxon>Hymenoptera</taxon>
        <taxon>Apocrita</taxon>
        <taxon>Aculeata</taxon>
        <taxon>Apoidea</taxon>
        <taxon>Anthophila</taxon>
        <taxon>Apidae</taxon>
        <taxon>Melipona</taxon>
    </lineage>
</organism>
<dbReference type="PANTHER" id="PTHR21254:SF1">
    <property type="entry name" value="C2 DOMAIN-CONTAINING PROTEIN 3"/>
    <property type="match status" value="1"/>
</dbReference>
<name>A0A0M8ZTL7_9HYME</name>
<dbReference type="STRING" id="166423.A0A0M8ZTL7"/>
<dbReference type="InterPro" id="IPR000008">
    <property type="entry name" value="C2_dom"/>
</dbReference>
<dbReference type="PROSITE" id="PS50004">
    <property type="entry name" value="C2"/>
    <property type="match status" value="1"/>
</dbReference>
<dbReference type="Pfam" id="PF00168">
    <property type="entry name" value="C2"/>
    <property type="match status" value="2"/>
</dbReference>
<dbReference type="Gene3D" id="2.60.40.150">
    <property type="entry name" value="C2 domain"/>
    <property type="match status" value="2"/>
</dbReference>
<dbReference type="EMBL" id="KQ435883">
    <property type="protein sequence ID" value="KOX69716.1"/>
    <property type="molecule type" value="Genomic_DNA"/>
</dbReference>
<protein>
    <submittedName>
        <fullName evidence="2">C2 domain-containing protein 3</fullName>
    </submittedName>
</protein>
<accession>A0A0M8ZTL7</accession>
<dbReference type="SUPFAM" id="SSF49562">
    <property type="entry name" value="C2 domain (Calcium/lipid-binding domain, CaLB)"/>
    <property type="match status" value="2"/>
</dbReference>
<dbReference type="Proteomes" id="UP000053105">
    <property type="component" value="Unassembled WGS sequence"/>
</dbReference>
<feature type="non-terminal residue" evidence="2">
    <location>
        <position position="1"/>
    </location>
</feature>
<sequence length="1020" mass="116168">VLLHGLIYIIEGKELSELNTYLVCRAFWKKDKTKSQVCNDTKNPFYQFCQLVPLTYDSDLLERIKDNYLIIEVYSKNNNTDNLLGLTKLSVHQLYIAYRDPRVLPCLLLSKYPVVSIDGWVPIVDPVNGRSCGQLLALVALGTAEQIMSLRMSRYLETRSTASQFSYYTNHSQNSPRMHTTNKIERESYFSNSKTQESQTDISTVKELKFNEKSQEKVSNSGCSTLQNIVDLTQVLNVNKININQATQTEINLEEKQQSDTEQICSNELNYNSSSDYSDNNSVKHNLYLPIEMYRSVGVGAEYNEGSDQQLTSNHTNTTFELSAINHVQNESTNSTYSQTMFRAIVEIECALHLPKIEKINKTIDPSTYVSFQASKSDHTKHLNSYMITNVFPHSCNPKWNWKCDTELPTELLLHDKKKLILKIWRILDTNISMEINLEKDIVIGFSAIDLSVLISGFPTVSGWFHVMDFTGKCNGQIKVCITPLDNLSLFNKLMTSLNTTRPAYSMSQLNWVPLHVYEAHSYDIEKNKTNNISPIVIQEEEKPVHNENQSNDSVTHIDLEDVSMSFLSLSLKQKLTELDEITKRLESRLRDVTNTAFEDDLENEFELNELNSDNENNDCKIITPILSIATKDHNSKICHNTNTTENEDLNVSNETSNQNFLSQTCISYNNAIDSSKILNLCDKQTLSNDNSEMQQSEHFVQNGRTLDNTFSDYPERGTKAHINYLLDKLSLQIPAESCLTKTIPMGKNIINLLTHLPDKNNLQNSNKCNQEHKISTLHTQMDEQTKKKLESPVTSCATNIEINTYDKSSSRASMHSQISNKMSKVIREELIAEENSSTSKCDELTTYLVTSNVRHMDLNNICNPFLYQHLVPDLQHHSHTPFEEETIKQLDNRYSKVFTKSISNRLNKIHSSIETNLSLENFEHFRTTPSTVSENILSVLHNTNYNDILASNSTESTTTISLDNSMIKSIDSEIVKNSESISSKTSVLVFSRQAPDGGNPIEDNKKPLIIQQEDEILHL</sequence>
<dbReference type="GO" id="GO:0060271">
    <property type="term" value="P:cilium assembly"/>
    <property type="evidence" value="ECO:0007669"/>
    <property type="project" value="TreeGrafter"/>
</dbReference>
<evidence type="ECO:0000313" key="2">
    <source>
        <dbReference type="EMBL" id="KOX69716.1"/>
    </source>
</evidence>
<dbReference type="GO" id="GO:0061511">
    <property type="term" value="P:centriole elongation"/>
    <property type="evidence" value="ECO:0007669"/>
    <property type="project" value="TreeGrafter"/>
</dbReference>
<dbReference type="GO" id="GO:0034451">
    <property type="term" value="C:centriolar satellite"/>
    <property type="evidence" value="ECO:0007669"/>
    <property type="project" value="TreeGrafter"/>
</dbReference>